<keyword evidence="2" id="KW-0648">Protein biosynthesis</keyword>
<dbReference type="PANTHER" id="PTHR30411:SF0">
    <property type="entry name" value="CYS-TRNA(PRO)_CYS-TRNA(CYS) DEACYLASE YBAK"/>
    <property type="match status" value="1"/>
</dbReference>
<dbReference type="AlphaFoldDB" id="A0A644SWC9"/>
<dbReference type="GO" id="GO:0002161">
    <property type="term" value="F:aminoacyl-tRNA deacylase activity"/>
    <property type="evidence" value="ECO:0007669"/>
    <property type="project" value="InterPro"/>
</dbReference>
<feature type="domain" description="YbaK/aminoacyl-tRNA synthetase-associated" evidence="4">
    <location>
        <begin position="36"/>
        <end position="147"/>
    </location>
</feature>
<gene>
    <name evidence="5" type="primary">ybaK_1</name>
    <name evidence="5" type="ORF">SDC9_04459</name>
</gene>
<reference evidence="5" key="1">
    <citation type="submission" date="2019-08" db="EMBL/GenBank/DDBJ databases">
        <authorList>
            <person name="Kucharzyk K."/>
            <person name="Murdoch R.W."/>
            <person name="Higgins S."/>
            <person name="Loffler F."/>
        </authorList>
    </citation>
    <scope>NUCLEOTIDE SEQUENCE</scope>
</reference>
<dbReference type="GO" id="GO:0016829">
    <property type="term" value="F:lyase activity"/>
    <property type="evidence" value="ECO:0007669"/>
    <property type="project" value="UniProtKB-KW"/>
</dbReference>
<proteinExistence type="inferred from homology"/>
<dbReference type="InterPro" id="IPR004369">
    <property type="entry name" value="Prolyl-tRNA_editing_YbaK/EbsC"/>
</dbReference>
<name>A0A644SWC9_9ZZZZ</name>
<dbReference type="SUPFAM" id="SSF55826">
    <property type="entry name" value="YbaK/ProRS associated domain"/>
    <property type="match status" value="1"/>
</dbReference>
<evidence type="ECO:0000313" key="5">
    <source>
        <dbReference type="EMBL" id="MPL58913.1"/>
    </source>
</evidence>
<dbReference type="InterPro" id="IPR036754">
    <property type="entry name" value="YbaK/aa-tRNA-synt-asso_dom_sf"/>
</dbReference>
<organism evidence="5">
    <name type="scientific">bioreactor metagenome</name>
    <dbReference type="NCBI Taxonomy" id="1076179"/>
    <lineage>
        <taxon>unclassified sequences</taxon>
        <taxon>metagenomes</taxon>
        <taxon>ecological metagenomes</taxon>
    </lineage>
</organism>
<protein>
    <submittedName>
        <fullName evidence="5">Cys-tRNA(Pro)/Cys-tRNA(Cys) deacylase YbaK</fullName>
        <ecNumber evidence="5">4.2.-.-</ecNumber>
    </submittedName>
</protein>
<dbReference type="EMBL" id="VSSQ01000008">
    <property type="protein sequence ID" value="MPL58913.1"/>
    <property type="molecule type" value="Genomic_DNA"/>
</dbReference>
<sequence length="159" mass="17170">MSRKPDKTNAVRLAESHGVSFRLLSYSVDDDLSALHAAERLSIDPDRIFKTIVVVGDRKGPFVCIIPGPCEIDFKKAAGAIGDKSCALLPLKDLEPLTGYQRGGCSPLGMKKKLPTYLDETASLFDWISVSAGRRGLQMLLSPADLLLLSGASLAELIR</sequence>
<accession>A0A644SWC9</accession>
<dbReference type="PANTHER" id="PTHR30411">
    <property type="entry name" value="CYTOPLASMIC PROTEIN"/>
    <property type="match status" value="1"/>
</dbReference>
<evidence type="ECO:0000256" key="3">
    <source>
        <dbReference type="ARBA" id="ARBA00023239"/>
    </source>
</evidence>
<evidence type="ECO:0000256" key="2">
    <source>
        <dbReference type="ARBA" id="ARBA00022917"/>
    </source>
</evidence>
<evidence type="ECO:0000259" key="4">
    <source>
        <dbReference type="Pfam" id="PF04073"/>
    </source>
</evidence>
<dbReference type="PIRSF" id="PIRSF006181">
    <property type="entry name" value="EbsC_YbaK"/>
    <property type="match status" value="1"/>
</dbReference>
<dbReference type="Gene3D" id="3.90.960.10">
    <property type="entry name" value="YbaK/aminoacyl-tRNA synthetase-associated domain"/>
    <property type="match status" value="1"/>
</dbReference>
<comment type="similarity">
    <text evidence="1">Belongs to the prolyl-tRNA editing family. YbaK/EbsC subfamily.</text>
</comment>
<keyword evidence="3 5" id="KW-0456">Lyase</keyword>
<evidence type="ECO:0000256" key="1">
    <source>
        <dbReference type="ARBA" id="ARBA00009798"/>
    </source>
</evidence>
<dbReference type="Pfam" id="PF04073">
    <property type="entry name" value="tRNA_edit"/>
    <property type="match status" value="1"/>
</dbReference>
<dbReference type="CDD" id="cd00002">
    <property type="entry name" value="YbaK_deacylase"/>
    <property type="match status" value="1"/>
</dbReference>
<dbReference type="InterPro" id="IPR007214">
    <property type="entry name" value="YbaK/aa-tRNA-synth-assoc-dom"/>
</dbReference>
<comment type="caution">
    <text evidence="5">The sequence shown here is derived from an EMBL/GenBank/DDBJ whole genome shotgun (WGS) entry which is preliminary data.</text>
</comment>
<dbReference type="EC" id="4.2.-.-" evidence="5"/>
<dbReference type="GO" id="GO:0006412">
    <property type="term" value="P:translation"/>
    <property type="evidence" value="ECO:0007669"/>
    <property type="project" value="UniProtKB-KW"/>
</dbReference>
<dbReference type="NCBIfam" id="TIGR00011">
    <property type="entry name" value="YbaK_EbsC"/>
    <property type="match status" value="1"/>
</dbReference>